<reference evidence="2 3" key="1">
    <citation type="submission" date="2014-12" db="EMBL/GenBank/DDBJ databases">
        <title>Draft Genome Sequences of Five Spore-Forming Food Isolates of Bacillus pumilus.</title>
        <authorList>
            <person name="de Jong A."/>
            <person name="van Heel A.J."/>
            <person name="Montalban-Lopez M."/>
            <person name="Krawczyk A.O."/>
            <person name="Berendsen E.M."/>
            <person name="Wells-Bennik M."/>
            <person name="Kuipers O.P."/>
        </authorList>
    </citation>
    <scope>NUCLEOTIDE SEQUENCE [LARGE SCALE GENOMIC DNA]</scope>
    <source>
        <strain evidence="2 3">B4127</strain>
    </source>
</reference>
<evidence type="ECO:0000256" key="1">
    <source>
        <dbReference type="SAM" id="Phobius"/>
    </source>
</evidence>
<protein>
    <submittedName>
        <fullName evidence="2">Uncharacterized protein</fullName>
    </submittedName>
</protein>
<comment type="caution">
    <text evidence="2">The sequence shown here is derived from an EMBL/GenBank/DDBJ whole genome shotgun (WGS) entry which is preliminary data.</text>
</comment>
<organism evidence="2 3">
    <name type="scientific">Bacillus pumilus</name>
    <name type="common">Bacillus mesentericus</name>
    <dbReference type="NCBI Taxonomy" id="1408"/>
    <lineage>
        <taxon>Bacteria</taxon>
        <taxon>Bacillati</taxon>
        <taxon>Bacillota</taxon>
        <taxon>Bacilli</taxon>
        <taxon>Bacillales</taxon>
        <taxon>Bacillaceae</taxon>
        <taxon>Bacillus</taxon>
    </lineage>
</organism>
<evidence type="ECO:0000313" key="2">
    <source>
        <dbReference type="EMBL" id="KIL17946.1"/>
    </source>
</evidence>
<dbReference type="Proteomes" id="UP000031978">
    <property type="component" value="Unassembled WGS sequence"/>
</dbReference>
<proteinExistence type="predicted"/>
<accession>A0AB34QXF8</accession>
<gene>
    <name evidence="2" type="ORF">B4127_1027</name>
</gene>
<name>A0AB34QXF8_BACPU</name>
<dbReference type="AlphaFoldDB" id="A0AB34QXF8"/>
<keyword evidence="1" id="KW-1133">Transmembrane helix</keyword>
<evidence type="ECO:0000313" key="3">
    <source>
        <dbReference type="Proteomes" id="UP000031978"/>
    </source>
</evidence>
<keyword evidence="1" id="KW-0812">Transmembrane</keyword>
<keyword evidence="1" id="KW-0472">Membrane</keyword>
<feature type="transmembrane region" description="Helical" evidence="1">
    <location>
        <begin position="6"/>
        <end position="25"/>
    </location>
</feature>
<dbReference type="EMBL" id="JXCL01000025">
    <property type="protein sequence ID" value="KIL17946.1"/>
    <property type="molecule type" value="Genomic_DNA"/>
</dbReference>
<sequence length="40" mass="4862">MKNQLVMRFFAFNKHLIYLLVIKFISSTNNMMTKMPIFYS</sequence>